<feature type="binding site" evidence="7">
    <location>
        <position position="109"/>
    </location>
    <ligand>
        <name>FMN</name>
        <dbReference type="ChEBI" id="CHEBI:58210"/>
    </ligand>
</feature>
<dbReference type="InterPro" id="IPR013785">
    <property type="entry name" value="Aldolase_TIM"/>
</dbReference>
<sequence length="384" mass="41199">MSLAGTVSADDYRRAAGRRLPRLLFDYIDGGAFDEVTLAANIADLRAVRLRQRVMTGLGEPRLETALLGETLSMPLLLGPVGFAGMAARRGEVQAARAASRAGLPFTLSTVGICPAREVAAAAAPPWFQLYMVRDRAFMERLLAQAWEAGCRKLVLTVDLPAPAPRYRDMRSGMSSTLGFAGRIGRALDGLTHPRWMAGVYLGGRPHTFGNLADLFVGNADFARSWDWIRHNFDPTVCWRDMAFTRKNWAGEIVVKGILDPDDARAAVDAGADAIIVSNHGGRQLDGVASTARCLPRIAEAVDDRLPILVDGGIRSGLDILRMLTLGARACLIGRAWAFALAAGGEAGVSRMLAQMRAELSAAMVLSGCKDVSSAGPQLLDRLD</sequence>
<dbReference type="InterPro" id="IPR000262">
    <property type="entry name" value="FMN-dep_DH"/>
</dbReference>
<evidence type="ECO:0000256" key="6">
    <source>
        <dbReference type="PIRSR" id="PIRSR000138-1"/>
    </source>
</evidence>
<feature type="binding site" evidence="7">
    <location>
        <position position="27"/>
    </location>
    <ligand>
        <name>glyoxylate</name>
        <dbReference type="ChEBI" id="CHEBI:36655"/>
    </ligand>
</feature>
<keyword evidence="10" id="KW-1185">Reference proteome</keyword>
<dbReference type="Proteomes" id="UP000189818">
    <property type="component" value="Unassembled WGS sequence"/>
</dbReference>
<dbReference type="PANTHER" id="PTHR10578:SF85">
    <property type="entry name" value="L-LACTATE DEHYDROGENASE"/>
    <property type="match status" value="1"/>
</dbReference>
<dbReference type="NCBIfam" id="NF008398">
    <property type="entry name" value="PRK11197.1"/>
    <property type="match status" value="1"/>
</dbReference>
<comment type="cofactor">
    <cofactor evidence="1">
        <name>FMN</name>
        <dbReference type="ChEBI" id="CHEBI:58210"/>
    </cofactor>
</comment>
<proteinExistence type="inferred from homology"/>
<feature type="binding site" evidence="7">
    <location>
        <position position="278"/>
    </location>
    <ligand>
        <name>FMN</name>
        <dbReference type="ChEBI" id="CHEBI:58210"/>
    </ligand>
</feature>
<dbReference type="SUPFAM" id="SSF51395">
    <property type="entry name" value="FMN-linked oxidoreductases"/>
    <property type="match status" value="1"/>
</dbReference>
<dbReference type="GO" id="GO:0010181">
    <property type="term" value="F:FMN binding"/>
    <property type="evidence" value="ECO:0007669"/>
    <property type="project" value="InterPro"/>
</dbReference>
<dbReference type="GO" id="GO:0009060">
    <property type="term" value="P:aerobic respiration"/>
    <property type="evidence" value="ECO:0007669"/>
    <property type="project" value="TreeGrafter"/>
</dbReference>
<keyword evidence="2 7" id="KW-0285">Flavoprotein</keyword>
<feature type="binding site" evidence="7">
    <location>
        <position position="129"/>
    </location>
    <ligand>
        <name>FMN</name>
        <dbReference type="ChEBI" id="CHEBI:58210"/>
    </ligand>
</feature>
<evidence type="ECO:0000256" key="5">
    <source>
        <dbReference type="ARBA" id="ARBA00024042"/>
    </source>
</evidence>
<evidence type="ECO:0000256" key="2">
    <source>
        <dbReference type="ARBA" id="ARBA00022630"/>
    </source>
</evidence>
<comment type="similarity">
    <text evidence="5">Belongs to the FMN-dependent alpha-hydroxy acid dehydrogenase family.</text>
</comment>
<feature type="binding site" evidence="7">
    <location>
        <begin position="311"/>
        <end position="315"/>
    </location>
    <ligand>
        <name>FMN</name>
        <dbReference type="ChEBI" id="CHEBI:58210"/>
    </ligand>
</feature>
<feature type="domain" description="FMN hydroxy acid dehydrogenase" evidence="8">
    <location>
        <begin position="1"/>
        <end position="384"/>
    </location>
</feature>
<evidence type="ECO:0000256" key="3">
    <source>
        <dbReference type="ARBA" id="ARBA00022643"/>
    </source>
</evidence>
<keyword evidence="3 7" id="KW-0288">FMN</keyword>
<reference evidence="10" key="1">
    <citation type="submission" date="2017-02" db="EMBL/GenBank/DDBJ databases">
        <authorList>
            <person name="Varghese N."/>
            <person name="Submissions S."/>
        </authorList>
    </citation>
    <scope>NUCLEOTIDE SEQUENCE [LARGE SCALE GENOMIC DNA]</scope>
    <source>
        <strain evidence="10">UM2</strain>
    </source>
</reference>
<dbReference type="GO" id="GO:0005886">
    <property type="term" value="C:plasma membrane"/>
    <property type="evidence" value="ECO:0007669"/>
    <property type="project" value="TreeGrafter"/>
</dbReference>
<organism evidence="9 10">
    <name type="scientific">Rhizorhabdus histidinilytica</name>
    <dbReference type="NCBI Taxonomy" id="439228"/>
    <lineage>
        <taxon>Bacteria</taxon>
        <taxon>Pseudomonadati</taxon>
        <taxon>Pseudomonadota</taxon>
        <taxon>Alphaproteobacteria</taxon>
        <taxon>Sphingomonadales</taxon>
        <taxon>Sphingomonadaceae</taxon>
        <taxon>Rhizorhabdus</taxon>
    </lineage>
</organism>
<dbReference type="Pfam" id="PF01070">
    <property type="entry name" value="FMN_dh"/>
    <property type="match status" value="1"/>
</dbReference>
<protein>
    <submittedName>
        <fullName evidence="9">L-lactate dehydrogenase (Cytochrome)</fullName>
    </submittedName>
</protein>
<dbReference type="PANTHER" id="PTHR10578">
    <property type="entry name" value="S -2-HYDROXY-ACID OXIDASE-RELATED"/>
    <property type="match status" value="1"/>
</dbReference>
<dbReference type="PROSITE" id="PS51349">
    <property type="entry name" value="FMN_HYDROXY_ACID_DH_2"/>
    <property type="match status" value="1"/>
</dbReference>
<keyword evidence="4" id="KW-0560">Oxidoreductase</keyword>
<dbReference type="InterPro" id="IPR008259">
    <property type="entry name" value="FMN_hydac_DH_AS"/>
</dbReference>
<evidence type="ECO:0000256" key="4">
    <source>
        <dbReference type="ARBA" id="ARBA00023002"/>
    </source>
</evidence>
<evidence type="ECO:0000313" key="9">
    <source>
        <dbReference type="EMBL" id="SKB84180.1"/>
    </source>
</evidence>
<dbReference type="RefSeq" id="WP_223811213.1">
    <property type="nucleotide sequence ID" value="NZ_FUYM01000007.1"/>
</dbReference>
<evidence type="ECO:0000256" key="1">
    <source>
        <dbReference type="ARBA" id="ARBA00001917"/>
    </source>
</evidence>
<accession>A0A1T5EKI4</accession>
<feature type="binding site" evidence="7">
    <location>
        <position position="283"/>
    </location>
    <ligand>
        <name>glyoxylate</name>
        <dbReference type="ChEBI" id="CHEBI:36655"/>
    </ligand>
</feature>
<dbReference type="InterPro" id="IPR037396">
    <property type="entry name" value="FMN_HAD"/>
</dbReference>
<dbReference type="CDD" id="cd02809">
    <property type="entry name" value="alpha_hydroxyacid_oxid_FMN"/>
    <property type="match status" value="1"/>
</dbReference>
<dbReference type="STRING" id="439228.SAMN06295920_10740"/>
<dbReference type="PROSITE" id="PS00557">
    <property type="entry name" value="FMN_HYDROXY_ACID_DH_1"/>
    <property type="match status" value="1"/>
</dbReference>
<evidence type="ECO:0000259" key="8">
    <source>
        <dbReference type="PROSITE" id="PS51349"/>
    </source>
</evidence>
<feature type="binding site" evidence="7">
    <location>
        <position position="166"/>
    </location>
    <ligand>
        <name>glyoxylate</name>
        <dbReference type="ChEBI" id="CHEBI:36655"/>
    </ligand>
</feature>
<dbReference type="AlphaFoldDB" id="A0A1T5EKI4"/>
<dbReference type="FunFam" id="3.20.20.70:FF:000029">
    <property type="entry name" value="L-lactate dehydrogenase"/>
    <property type="match status" value="1"/>
</dbReference>
<gene>
    <name evidence="9" type="ORF">SAMN06295920_10740</name>
</gene>
<feature type="binding site" evidence="7">
    <location>
        <position position="157"/>
    </location>
    <ligand>
        <name>FMN</name>
        <dbReference type="ChEBI" id="CHEBI:58210"/>
    </ligand>
</feature>
<feature type="binding site" evidence="7">
    <location>
        <position position="280"/>
    </location>
    <ligand>
        <name>glyoxylate</name>
        <dbReference type="ChEBI" id="CHEBI:36655"/>
    </ligand>
</feature>
<feature type="active site" description="Proton acceptor" evidence="6">
    <location>
        <position position="280"/>
    </location>
</feature>
<evidence type="ECO:0000256" key="7">
    <source>
        <dbReference type="PIRSR" id="PIRSR000138-2"/>
    </source>
</evidence>
<dbReference type="EMBL" id="FUYM01000007">
    <property type="protein sequence ID" value="SKB84180.1"/>
    <property type="molecule type" value="Genomic_DNA"/>
</dbReference>
<dbReference type="InterPro" id="IPR012133">
    <property type="entry name" value="Alpha-hydoxy_acid_DH_FMN"/>
</dbReference>
<evidence type="ECO:0000313" key="10">
    <source>
        <dbReference type="Proteomes" id="UP000189818"/>
    </source>
</evidence>
<name>A0A1T5EKI4_9SPHN</name>
<feature type="binding site" evidence="7">
    <location>
        <begin position="334"/>
        <end position="335"/>
    </location>
    <ligand>
        <name>FMN</name>
        <dbReference type="ChEBI" id="CHEBI:58210"/>
    </ligand>
</feature>
<feature type="binding site" evidence="7">
    <location>
        <begin position="80"/>
        <end position="82"/>
    </location>
    <ligand>
        <name>FMN</name>
        <dbReference type="ChEBI" id="CHEBI:58210"/>
    </ligand>
</feature>
<dbReference type="PIRSF" id="PIRSF000138">
    <property type="entry name" value="Al-hdrx_acd_dh"/>
    <property type="match status" value="1"/>
</dbReference>
<feature type="binding site" evidence="7">
    <location>
        <position position="131"/>
    </location>
    <ligand>
        <name>glyoxylate</name>
        <dbReference type="ChEBI" id="CHEBI:36655"/>
    </ligand>
</feature>
<dbReference type="Gene3D" id="3.20.20.70">
    <property type="entry name" value="Aldolase class I"/>
    <property type="match status" value="1"/>
</dbReference>
<feature type="binding site" evidence="7">
    <location>
        <position position="256"/>
    </location>
    <ligand>
        <name>FMN</name>
        <dbReference type="ChEBI" id="CHEBI:58210"/>
    </ligand>
</feature>
<dbReference type="GO" id="GO:0004459">
    <property type="term" value="F:L-lactate dehydrogenase (NAD+) activity"/>
    <property type="evidence" value="ECO:0007669"/>
    <property type="project" value="TreeGrafter"/>
</dbReference>